<gene>
    <name evidence="1" type="ORF">SVXNc_0940</name>
</gene>
<dbReference type="EMBL" id="CP104395">
    <property type="protein sequence ID" value="WEL19941.1"/>
    <property type="molecule type" value="Genomic_DNA"/>
</dbReference>
<proteinExistence type="predicted"/>
<dbReference type="GeneID" id="90590378"/>
<protein>
    <submittedName>
        <fullName evidence="1">Uncharacterized protein</fullName>
    </submittedName>
</protein>
<name>A0ABY8CJS5_9ARCH</name>
<sequence length="93" mass="10698">MPEEDIYKQVEENAEPLEDTFSRIMGEDVDMDVDVENQKVYLEPAPKNGDHGKKPDIEEAISESLGAEHRLVYGGFKTGNKDCKHYALERDWR</sequence>
<dbReference type="RefSeq" id="WP_347721770.1">
    <property type="nucleotide sequence ID" value="NZ_CP104395.1"/>
</dbReference>
<reference evidence="1 2" key="1">
    <citation type="submission" date="2022-09" db="EMBL/GenBank/DDBJ databases">
        <title>Xylan utilization by haloarchaea-nanohaloarchaea associations.</title>
        <authorList>
            <person name="Yakimov M."/>
        </authorList>
    </citation>
    <scope>NUCLEOTIDE SEQUENCE [LARGE SCALE GENOMIC DNA]</scope>
    <source>
        <strain evidence="1 2">SVXNc</strain>
    </source>
</reference>
<accession>A0ABY8CJS5</accession>
<evidence type="ECO:0000313" key="1">
    <source>
        <dbReference type="EMBL" id="WEL19941.1"/>
    </source>
</evidence>
<organism evidence="1 2">
    <name type="scientific">Candidatus Nanohalococcus occultus</name>
    <dbReference type="NCBI Taxonomy" id="2978047"/>
    <lineage>
        <taxon>Archaea</taxon>
        <taxon>Candidatus Nanohalarchaeota</taxon>
        <taxon>Candidatus Nanohalarchaeota incertae sedis</taxon>
        <taxon>Candidatus Nanohalococcus</taxon>
    </lineage>
</organism>
<evidence type="ECO:0000313" key="2">
    <source>
        <dbReference type="Proteomes" id="UP001218034"/>
    </source>
</evidence>
<keyword evidence="2" id="KW-1185">Reference proteome</keyword>
<dbReference type="Proteomes" id="UP001218034">
    <property type="component" value="Chromosome"/>
</dbReference>